<sequence length="63" mass="7194">MNWAASQLKDVRKRLGIWHGWNKLDISSKRSNDNVVVNSICTKGSIDYKSNIPIKTHIEESNP</sequence>
<dbReference type="AlphaFoldDB" id="B9SWW5"/>
<dbReference type="InParanoid" id="B9SWW5"/>
<protein>
    <submittedName>
        <fullName evidence="1">Uncharacterized protein</fullName>
    </submittedName>
</protein>
<evidence type="ECO:0000313" key="1">
    <source>
        <dbReference type="EMBL" id="EEF31907.1"/>
    </source>
</evidence>
<proteinExistence type="predicted"/>
<gene>
    <name evidence="1" type="ORF">RCOM_0566680</name>
</gene>
<evidence type="ECO:0000313" key="2">
    <source>
        <dbReference type="Proteomes" id="UP000008311"/>
    </source>
</evidence>
<dbReference type="Proteomes" id="UP000008311">
    <property type="component" value="Unassembled WGS sequence"/>
</dbReference>
<organism evidence="1 2">
    <name type="scientific">Ricinus communis</name>
    <name type="common">Castor bean</name>
    <dbReference type="NCBI Taxonomy" id="3988"/>
    <lineage>
        <taxon>Eukaryota</taxon>
        <taxon>Viridiplantae</taxon>
        <taxon>Streptophyta</taxon>
        <taxon>Embryophyta</taxon>
        <taxon>Tracheophyta</taxon>
        <taxon>Spermatophyta</taxon>
        <taxon>Magnoliopsida</taxon>
        <taxon>eudicotyledons</taxon>
        <taxon>Gunneridae</taxon>
        <taxon>Pentapetalae</taxon>
        <taxon>rosids</taxon>
        <taxon>fabids</taxon>
        <taxon>Malpighiales</taxon>
        <taxon>Euphorbiaceae</taxon>
        <taxon>Acalyphoideae</taxon>
        <taxon>Acalypheae</taxon>
        <taxon>Ricinus</taxon>
    </lineage>
</organism>
<name>B9SWW5_RICCO</name>
<reference evidence="2" key="1">
    <citation type="journal article" date="2010" name="Nat. Biotechnol.">
        <title>Draft genome sequence of the oilseed species Ricinus communis.</title>
        <authorList>
            <person name="Chan A.P."/>
            <person name="Crabtree J."/>
            <person name="Zhao Q."/>
            <person name="Lorenzi H."/>
            <person name="Orvis J."/>
            <person name="Puiu D."/>
            <person name="Melake-Berhan A."/>
            <person name="Jones K.M."/>
            <person name="Redman J."/>
            <person name="Chen G."/>
            <person name="Cahoon E.B."/>
            <person name="Gedil M."/>
            <person name="Stanke M."/>
            <person name="Haas B.J."/>
            <person name="Wortman J.R."/>
            <person name="Fraser-Liggett C.M."/>
            <person name="Ravel J."/>
            <person name="Rabinowicz P.D."/>
        </authorList>
    </citation>
    <scope>NUCLEOTIDE SEQUENCE [LARGE SCALE GENOMIC DNA]</scope>
    <source>
        <strain evidence="2">cv. Hale</strain>
    </source>
</reference>
<dbReference type="EMBL" id="EQ974212">
    <property type="protein sequence ID" value="EEF31907.1"/>
    <property type="molecule type" value="Genomic_DNA"/>
</dbReference>
<accession>B9SWW5</accession>
<keyword evidence="2" id="KW-1185">Reference proteome</keyword>